<feature type="compositionally biased region" description="Basic and acidic residues" evidence="3">
    <location>
        <begin position="623"/>
        <end position="637"/>
    </location>
</feature>
<gene>
    <name evidence="5" type="ORF">DEA37_0006907</name>
</gene>
<feature type="compositionally biased region" description="Basic and acidic residues" evidence="3">
    <location>
        <begin position="862"/>
        <end position="901"/>
    </location>
</feature>
<dbReference type="PANTHER" id="PTHR48103:SF2">
    <property type="entry name" value="MIDASIN"/>
    <property type="match status" value="1"/>
</dbReference>
<dbReference type="GO" id="GO:0030687">
    <property type="term" value="C:preribosome, large subunit precursor"/>
    <property type="evidence" value="ECO:0007669"/>
    <property type="project" value="TreeGrafter"/>
</dbReference>
<protein>
    <submittedName>
        <fullName evidence="5">Midasin</fullName>
    </submittedName>
</protein>
<evidence type="ECO:0000259" key="4">
    <source>
        <dbReference type="PROSITE" id="PS50234"/>
    </source>
</evidence>
<evidence type="ECO:0000256" key="3">
    <source>
        <dbReference type="SAM" id="MobiDB-lite"/>
    </source>
</evidence>
<organism evidence="5 6">
    <name type="scientific">Paragonimus westermani</name>
    <dbReference type="NCBI Taxonomy" id="34504"/>
    <lineage>
        <taxon>Eukaryota</taxon>
        <taxon>Metazoa</taxon>
        <taxon>Spiralia</taxon>
        <taxon>Lophotrochozoa</taxon>
        <taxon>Platyhelminthes</taxon>
        <taxon>Trematoda</taxon>
        <taxon>Digenea</taxon>
        <taxon>Plagiorchiida</taxon>
        <taxon>Troglotremata</taxon>
        <taxon>Troglotrematidae</taxon>
        <taxon>Paragonimus</taxon>
    </lineage>
</organism>
<dbReference type="PROSITE" id="PS50234">
    <property type="entry name" value="VWFA"/>
    <property type="match status" value="1"/>
</dbReference>
<name>A0A5J4NSY8_9TREM</name>
<feature type="domain" description="VWFA" evidence="4">
    <location>
        <begin position="1102"/>
        <end position="1318"/>
    </location>
</feature>
<dbReference type="GO" id="GO:0000055">
    <property type="term" value="P:ribosomal large subunit export from nucleus"/>
    <property type="evidence" value="ECO:0007669"/>
    <property type="project" value="TreeGrafter"/>
</dbReference>
<keyword evidence="2" id="KW-0067">ATP-binding</keyword>
<reference evidence="5 6" key="1">
    <citation type="journal article" date="2019" name="Gigascience">
        <title>Whole-genome sequence of the oriental lung fluke Paragonimus westermani.</title>
        <authorList>
            <person name="Oey H."/>
            <person name="Zakrzewski M."/>
            <person name="Narain K."/>
            <person name="Devi K.R."/>
            <person name="Agatsuma T."/>
            <person name="Nawaratna S."/>
            <person name="Gobert G.N."/>
            <person name="Jones M.K."/>
            <person name="Ragan M.A."/>
            <person name="McManus D.P."/>
            <person name="Krause L."/>
        </authorList>
    </citation>
    <scope>NUCLEOTIDE SEQUENCE [LARGE SCALE GENOMIC DNA]</scope>
    <source>
        <strain evidence="5 6">IND2009</strain>
    </source>
</reference>
<feature type="region of interest" description="Disordered" evidence="3">
    <location>
        <begin position="523"/>
        <end position="963"/>
    </location>
</feature>
<keyword evidence="6" id="KW-1185">Reference proteome</keyword>
<evidence type="ECO:0000313" key="5">
    <source>
        <dbReference type="EMBL" id="KAA3678765.1"/>
    </source>
</evidence>
<feature type="compositionally biased region" description="Basic and acidic residues" evidence="3">
    <location>
        <begin position="797"/>
        <end position="807"/>
    </location>
</feature>
<accession>A0A5J4NSY8</accession>
<keyword evidence="1" id="KW-0547">Nucleotide-binding</keyword>
<dbReference type="PANTHER" id="PTHR48103">
    <property type="entry name" value="MIDASIN-RELATED"/>
    <property type="match status" value="1"/>
</dbReference>
<proteinExistence type="predicted"/>
<feature type="compositionally biased region" description="Basic and acidic residues" evidence="3">
    <location>
        <begin position="909"/>
        <end position="918"/>
    </location>
</feature>
<evidence type="ECO:0000313" key="6">
    <source>
        <dbReference type="Proteomes" id="UP000324629"/>
    </source>
</evidence>
<evidence type="ECO:0000256" key="1">
    <source>
        <dbReference type="ARBA" id="ARBA00022741"/>
    </source>
</evidence>
<comment type="caution">
    <text evidence="5">The sequence shown here is derived from an EMBL/GenBank/DDBJ whole genome shotgun (WGS) entry which is preliminary data.</text>
</comment>
<dbReference type="GO" id="GO:0000027">
    <property type="term" value="P:ribosomal large subunit assembly"/>
    <property type="evidence" value="ECO:0007669"/>
    <property type="project" value="TreeGrafter"/>
</dbReference>
<feature type="compositionally biased region" description="Basic and acidic residues" evidence="3">
    <location>
        <begin position="712"/>
        <end position="744"/>
    </location>
</feature>
<sequence>MHGLCRNGSRSAEKESDHNARHLVVTTCQRLARLIALRAGLPRTPGPPDATPETVSAIIGELGGPANLARLVGLADDLLNQCTTAMGVCSRVDSMARDFSQRTDACRASLCGIVVTTNDVGKLEHDEVQAPTCIPFGSDKTVLHRIKASIHTVGQLAQDTVHMSSIFWKACSQQSLAYPSKHLTDLREVFGSEIWDSMVQTHLSTSVDAFDPLCIRMEQYLTQLDTVAADVRNSASSMLSSQAFLFTPCWVQWHCQFSTSVNTLLTVISEMMAECARSGFRFTALDQQLSCVSSRMRAELELLSCNLASARKTYTVELSPISSHGGDTQYEVLANNLIKSVLSTMETLYHADRQINVTEKDMSEKSQIELLNHYAQATCRACKLNLKHVSKYLSCLCSQLEQSDPSIFPVRLRLLRSLFPLIDALMQSVQLRSVQFWQLLDSWARLAECILRITGRLLTDGFCRPAGLDRSATGTDGCTPTDNQIGQTQEANGGGTSLTAEGVDTTGAKDVSNELECQEQIEGLMDDSGQDSEQNNQDEKRHEGESEGIEMPDDNFQGEFEDPDLMQDEKVDESLDETPGDELDDRMGGTGGQSDGLSKEMWASEDEDDRMDHTEDGNSSATQEKETGGVEEKDVDKNNCSTGDGSELQNRDKPKEINETENTTKKNADEIPSESQETSSDKRSKPKKSSQDTMTVAGDEGQADSPDDDLVSECKPDDDADDSPMKDDAILAELEAQRLEKENSDEPEDMPSDLPDQSMDDTNDNDDTTDIRGECASEDDVHTDGPPSDNQLDELMENEREGKDTVESFHYQPAAGDLTTKSEVPDELDCSRPQSDAWVEVMDTDENSKPHEATDQDSSGTTDHDLYQHITPEDMDKDGDEKSPELRVVDSATERQQEHRGQPLSPKPPDTDVGRESEDANGEVDAISIDVTDPTQPLNPLPPQKSCADPLSKGNAGSDSTTLPDAELDLITTLGAQRPPDSFICTRSEAVQQIASPRSVEQLLMDTSMPDNQYAITPVSSDKAREAVSEWLSCTQRSIDLARQLCESLRLVLEPTKAARMRGDYRTGKRINMRKIIPYLASQFRKDKIWLRRSQPSQREYRILIAVDDSSSMSDNLCRQMTFDALTTVVTALNLLEVGRVGICRLPSTRFPQLLIDNLVYACLPFSFGESVRVLHHLEDTWVPNAGPNVLARFTFQQSRTSLVQLLHSAIKMVMHACSGSTSTGTVPSQLLLILSDGVFSEDPQEPSVQAAVRLARDARLFPVCVILDDVRKKHSIFDLRRYTSAGKLTPYMDTFPLPFYVVLRDATALPNLLSDALRQWFELEASFGC</sequence>
<feature type="compositionally biased region" description="Polar residues" evidence="3">
    <location>
        <begin position="638"/>
        <end position="648"/>
    </location>
</feature>
<feature type="compositionally biased region" description="Basic and acidic residues" evidence="3">
    <location>
        <begin position="649"/>
        <end position="669"/>
    </location>
</feature>
<dbReference type="GO" id="GO:0005524">
    <property type="term" value="F:ATP binding"/>
    <property type="evidence" value="ECO:0007669"/>
    <property type="project" value="UniProtKB-KW"/>
</dbReference>
<feature type="compositionally biased region" description="Polar residues" evidence="3">
    <location>
        <begin position="473"/>
        <end position="491"/>
    </location>
</feature>
<feature type="compositionally biased region" description="Basic and acidic residues" evidence="3">
    <location>
        <begin position="769"/>
        <end position="783"/>
    </location>
</feature>
<dbReference type="EMBL" id="QNGE01000970">
    <property type="protein sequence ID" value="KAA3678765.1"/>
    <property type="molecule type" value="Genomic_DNA"/>
</dbReference>
<feature type="compositionally biased region" description="Acidic residues" evidence="3">
    <location>
        <begin position="758"/>
        <end position="768"/>
    </location>
</feature>
<feature type="region of interest" description="Disordered" evidence="3">
    <location>
        <begin position="473"/>
        <end position="503"/>
    </location>
</feature>
<dbReference type="InterPro" id="IPR036465">
    <property type="entry name" value="vWFA_dom_sf"/>
</dbReference>
<feature type="compositionally biased region" description="Acidic residues" evidence="3">
    <location>
        <begin position="574"/>
        <end position="584"/>
    </location>
</feature>
<evidence type="ECO:0000256" key="2">
    <source>
        <dbReference type="ARBA" id="ARBA00022840"/>
    </source>
</evidence>
<dbReference type="InterPro" id="IPR002035">
    <property type="entry name" value="VWF_A"/>
</dbReference>
<dbReference type="GO" id="GO:0005634">
    <property type="term" value="C:nucleus"/>
    <property type="evidence" value="ECO:0007669"/>
    <property type="project" value="TreeGrafter"/>
</dbReference>
<dbReference type="Proteomes" id="UP000324629">
    <property type="component" value="Unassembled WGS sequence"/>
</dbReference>
<feature type="compositionally biased region" description="Acidic residues" evidence="3">
    <location>
        <begin position="701"/>
        <end position="711"/>
    </location>
</feature>
<dbReference type="SUPFAM" id="SSF53300">
    <property type="entry name" value="vWA-like"/>
    <property type="match status" value="1"/>
</dbReference>